<sequence length="165" mass="19278">MSLFEQWQDLIDHQTDETFGAFWEKYSSTEKRIYSGILENYKEKVTGSFQELAEKYEADPVIFMGFLDGISSSLNQELDFKSFDEESQIELDIDYNKLFFNMLEAKADYLYTLPQWEQILTEEERQEITKTHKKSKTVVKDKEPGRNDPCPCGSGKKYKKCCGAN</sequence>
<keyword evidence="2" id="KW-1185">Reference proteome</keyword>
<organism evidence="1 2">
    <name type="scientific">Anoxybacterium hadale</name>
    <dbReference type="NCBI Taxonomy" id="3408580"/>
    <lineage>
        <taxon>Bacteria</taxon>
        <taxon>Bacillati</taxon>
        <taxon>Bacillota</taxon>
        <taxon>Clostridia</taxon>
        <taxon>Peptostreptococcales</taxon>
        <taxon>Anaerovoracaceae</taxon>
        <taxon>Anoxybacterium</taxon>
    </lineage>
</organism>
<protein>
    <submittedName>
        <fullName evidence="1">Uncharacterized protein</fullName>
    </submittedName>
</protein>
<gene>
    <name evidence="1" type="ORF">FRZ06_03210</name>
</gene>
<dbReference type="EMBL" id="CP042469">
    <property type="protein sequence ID" value="QOX62438.1"/>
    <property type="molecule type" value="Genomic_DNA"/>
</dbReference>
<evidence type="ECO:0000313" key="2">
    <source>
        <dbReference type="Proteomes" id="UP000594014"/>
    </source>
</evidence>
<reference evidence="1" key="1">
    <citation type="submission" date="2019-08" db="EMBL/GenBank/DDBJ databases">
        <title>Genome sequence of Clostridiales bacterium MT110.</title>
        <authorList>
            <person name="Cao J."/>
        </authorList>
    </citation>
    <scope>NUCLEOTIDE SEQUENCE</scope>
    <source>
        <strain evidence="1">MT110</strain>
    </source>
</reference>
<dbReference type="Proteomes" id="UP000594014">
    <property type="component" value="Chromosome"/>
</dbReference>
<name>A0ACD1A7J3_9FIRM</name>
<accession>A0ACD1A7J3</accession>
<proteinExistence type="predicted"/>
<evidence type="ECO:0000313" key="1">
    <source>
        <dbReference type="EMBL" id="QOX62438.1"/>
    </source>
</evidence>